<dbReference type="SUPFAM" id="SSF51905">
    <property type="entry name" value="FAD/NAD(P)-binding domain"/>
    <property type="match status" value="1"/>
</dbReference>
<dbReference type="Gene3D" id="3.50.50.60">
    <property type="entry name" value="FAD/NAD(P)-binding domain"/>
    <property type="match status" value="1"/>
</dbReference>
<dbReference type="OrthoDB" id="417877at2759"/>
<evidence type="ECO:0000256" key="1">
    <source>
        <dbReference type="ARBA" id="ARBA00022630"/>
    </source>
</evidence>
<evidence type="ECO:0000259" key="4">
    <source>
        <dbReference type="Pfam" id="PF01494"/>
    </source>
</evidence>
<dbReference type="Pfam" id="PF01494">
    <property type="entry name" value="FAD_binding_3"/>
    <property type="match status" value="2"/>
</dbReference>
<dbReference type="InterPro" id="IPR036188">
    <property type="entry name" value="FAD/NAD-bd_sf"/>
</dbReference>
<dbReference type="AlphaFoldDB" id="A0A0C3RX37"/>
<dbReference type="Proteomes" id="UP000053257">
    <property type="component" value="Unassembled WGS sequence"/>
</dbReference>
<keyword evidence="1" id="KW-0285">Flavoprotein</keyword>
<dbReference type="GO" id="GO:0044550">
    <property type="term" value="P:secondary metabolite biosynthetic process"/>
    <property type="evidence" value="ECO:0007669"/>
    <property type="project" value="TreeGrafter"/>
</dbReference>
<dbReference type="SUPFAM" id="SSF54373">
    <property type="entry name" value="FAD-linked reductases, C-terminal domain"/>
    <property type="match status" value="1"/>
</dbReference>
<protein>
    <recommendedName>
        <fullName evidence="4">FAD-binding domain-containing protein</fullName>
    </recommendedName>
</protein>
<gene>
    <name evidence="5" type="ORF">PHLGIDRAFT_465230</name>
</gene>
<feature type="domain" description="FAD-binding" evidence="4">
    <location>
        <begin position="8"/>
        <end position="171"/>
    </location>
</feature>
<keyword evidence="2" id="KW-0274">FAD</keyword>
<evidence type="ECO:0000256" key="2">
    <source>
        <dbReference type="ARBA" id="ARBA00022827"/>
    </source>
</evidence>
<organism evidence="5 6">
    <name type="scientific">Phlebiopsis gigantea (strain 11061_1 CR5-6)</name>
    <name type="common">White-rot fungus</name>
    <name type="synonym">Peniophora gigantea</name>
    <dbReference type="NCBI Taxonomy" id="745531"/>
    <lineage>
        <taxon>Eukaryota</taxon>
        <taxon>Fungi</taxon>
        <taxon>Dikarya</taxon>
        <taxon>Basidiomycota</taxon>
        <taxon>Agaricomycotina</taxon>
        <taxon>Agaricomycetes</taxon>
        <taxon>Polyporales</taxon>
        <taxon>Phanerochaetaceae</taxon>
        <taxon>Phlebiopsis</taxon>
    </lineage>
</organism>
<dbReference type="PANTHER" id="PTHR46720:SF3">
    <property type="entry name" value="FAD-BINDING DOMAIN-CONTAINING PROTEIN-RELATED"/>
    <property type="match status" value="1"/>
</dbReference>
<dbReference type="InterPro" id="IPR051104">
    <property type="entry name" value="FAD_monoxygenase"/>
</dbReference>
<dbReference type="GO" id="GO:0016491">
    <property type="term" value="F:oxidoreductase activity"/>
    <property type="evidence" value="ECO:0007669"/>
    <property type="project" value="UniProtKB-KW"/>
</dbReference>
<dbReference type="PANTHER" id="PTHR46720">
    <property type="entry name" value="HYDROXYLASE, PUTATIVE (AFU_ORTHOLOGUE AFUA_3G01460)-RELATED"/>
    <property type="match status" value="1"/>
</dbReference>
<sequence>MATQQKFSIAIVGGGVCGLTLAAGLQKHGLKAHVYESASKFSEIGAGLGIGANALNVLSEIGAYDEVMKYTVDTRKAKLPGFTFVFGDALHDPIYILDNEGEKGSAAILRSQFLDALVSFVDPAYTHFNKRCLYVTSNPETKEQTLHFKDGTTAEADIVLAANGVNSTLRDMMIADDAKATGPNAQPKGMAYSNCVSYRGLVTQERAQALGVDTSMWHRTMILMGKDKHVVVYPVNQGKMFNIAAFVGDYSKPIGSVELPPSQPLMEQVATDELVAAFPAPDFGPEVQALLRCMENPKKWYINVVWPHLPTFVKGRVALLGDAAHAMLPHLGAGAGQGIEDAYLLSELLAHPQTTAANVEDVLQVYSDIRRPRSQRIQDLSVQSGRISHGYGQYGSTKEGIQQAMQDVETWREDAYSRPVNVDVGQALGILKSKGAFA</sequence>
<evidence type="ECO:0000313" key="5">
    <source>
        <dbReference type="EMBL" id="KIP06296.1"/>
    </source>
</evidence>
<dbReference type="GO" id="GO:0071949">
    <property type="term" value="F:FAD binding"/>
    <property type="evidence" value="ECO:0007669"/>
    <property type="project" value="InterPro"/>
</dbReference>
<dbReference type="STRING" id="745531.A0A0C3RX37"/>
<feature type="domain" description="FAD-binding" evidence="4">
    <location>
        <begin position="312"/>
        <end position="379"/>
    </location>
</feature>
<dbReference type="HOGENOM" id="CLU_009665_6_3_1"/>
<dbReference type="EMBL" id="KN840521">
    <property type="protein sequence ID" value="KIP06296.1"/>
    <property type="molecule type" value="Genomic_DNA"/>
</dbReference>
<name>A0A0C3RX37_PHLG1</name>
<keyword evidence="3" id="KW-0560">Oxidoreductase</keyword>
<evidence type="ECO:0000256" key="3">
    <source>
        <dbReference type="ARBA" id="ARBA00023002"/>
    </source>
</evidence>
<accession>A0A0C3RX37</accession>
<proteinExistence type="predicted"/>
<evidence type="ECO:0000313" key="6">
    <source>
        <dbReference type="Proteomes" id="UP000053257"/>
    </source>
</evidence>
<reference evidence="5 6" key="1">
    <citation type="journal article" date="2014" name="PLoS Genet.">
        <title>Analysis of the Phlebiopsis gigantea genome, transcriptome and secretome provides insight into its pioneer colonization strategies of wood.</title>
        <authorList>
            <person name="Hori C."/>
            <person name="Ishida T."/>
            <person name="Igarashi K."/>
            <person name="Samejima M."/>
            <person name="Suzuki H."/>
            <person name="Master E."/>
            <person name="Ferreira P."/>
            <person name="Ruiz-Duenas F.J."/>
            <person name="Held B."/>
            <person name="Canessa P."/>
            <person name="Larrondo L.F."/>
            <person name="Schmoll M."/>
            <person name="Druzhinina I.S."/>
            <person name="Kubicek C.P."/>
            <person name="Gaskell J.A."/>
            <person name="Kersten P."/>
            <person name="St John F."/>
            <person name="Glasner J."/>
            <person name="Sabat G."/>
            <person name="Splinter BonDurant S."/>
            <person name="Syed K."/>
            <person name="Yadav J."/>
            <person name="Mgbeahuruike A.C."/>
            <person name="Kovalchuk A."/>
            <person name="Asiegbu F.O."/>
            <person name="Lackner G."/>
            <person name="Hoffmeister D."/>
            <person name="Rencoret J."/>
            <person name="Gutierrez A."/>
            <person name="Sun H."/>
            <person name="Lindquist E."/>
            <person name="Barry K."/>
            <person name="Riley R."/>
            <person name="Grigoriev I.V."/>
            <person name="Henrissat B."/>
            <person name="Kues U."/>
            <person name="Berka R.M."/>
            <person name="Martinez A.T."/>
            <person name="Covert S.F."/>
            <person name="Blanchette R.A."/>
            <person name="Cullen D."/>
        </authorList>
    </citation>
    <scope>NUCLEOTIDE SEQUENCE [LARGE SCALE GENOMIC DNA]</scope>
    <source>
        <strain evidence="5 6">11061_1 CR5-6</strain>
    </source>
</reference>
<keyword evidence="6" id="KW-1185">Reference proteome</keyword>
<dbReference type="PRINTS" id="PR00420">
    <property type="entry name" value="RNGMNOXGNASE"/>
</dbReference>
<dbReference type="InterPro" id="IPR002938">
    <property type="entry name" value="FAD-bd"/>
</dbReference>